<sequence length="246" mass="26562">MNGLILTLVVALAGVHVARGQEVEPPAPNSPFQASLRSMPARNHFCSAVIISNQWLLTAAHCVQGRTTASLKVVVGSYTLDPQGTEYEVAEFVKYPSFNPIYYEHDIALLRTATPIVMNADVRVIPLPSGDAPAGELVILSGWRSDILDEVPNDMMMARMVTIDNAECEQMHEAGDSHVNIYPTNVCARPRMAGCYCIIDSGAPLASENDVLIGVFSISAGCGRMLPAVYSRVHAYRGWITSVSGV</sequence>
<feature type="chain" id="PRO_5044867551" description="Peptidase S1 domain-containing protein" evidence="6">
    <location>
        <begin position="21"/>
        <end position="246"/>
    </location>
</feature>
<dbReference type="GO" id="GO:0008236">
    <property type="term" value="F:serine-type peptidase activity"/>
    <property type="evidence" value="ECO:0007669"/>
    <property type="project" value="UniProtKB-KW"/>
</dbReference>
<dbReference type="CDD" id="cd00190">
    <property type="entry name" value="Tryp_SPc"/>
    <property type="match status" value="1"/>
</dbReference>
<dbReference type="PRINTS" id="PR00722">
    <property type="entry name" value="CHYMOTRYPSIN"/>
</dbReference>
<feature type="domain" description="Peptidase S1" evidence="7">
    <location>
        <begin position="17"/>
        <end position="245"/>
    </location>
</feature>
<accession>A0ABD1DEM2</accession>
<dbReference type="PANTHER" id="PTHR24276:SF96">
    <property type="entry name" value="PEPTIDASE S1 DOMAIN-CONTAINING PROTEIN"/>
    <property type="match status" value="1"/>
</dbReference>
<keyword evidence="4" id="KW-1015">Disulfide bond</keyword>
<dbReference type="GO" id="GO:0006508">
    <property type="term" value="P:proteolysis"/>
    <property type="evidence" value="ECO:0007669"/>
    <property type="project" value="UniProtKB-KW"/>
</dbReference>
<dbReference type="AlphaFoldDB" id="A0ABD1DEM2"/>
<feature type="signal peptide" evidence="6">
    <location>
        <begin position="1"/>
        <end position="20"/>
    </location>
</feature>
<dbReference type="InterPro" id="IPR043504">
    <property type="entry name" value="Peptidase_S1_PA_chymotrypsin"/>
</dbReference>
<evidence type="ECO:0000256" key="6">
    <source>
        <dbReference type="SAM" id="SignalP"/>
    </source>
</evidence>
<dbReference type="Gene3D" id="2.40.10.10">
    <property type="entry name" value="Trypsin-like serine proteases"/>
    <property type="match status" value="1"/>
</dbReference>
<dbReference type="PROSITE" id="PS50240">
    <property type="entry name" value="TRYPSIN_DOM"/>
    <property type="match status" value="1"/>
</dbReference>
<dbReference type="InterPro" id="IPR018114">
    <property type="entry name" value="TRYPSIN_HIS"/>
</dbReference>
<evidence type="ECO:0000256" key="4">
    <source>
        <dbReference type="ARBA" id="ARBA00023157"/>
    </source>
</evidence>
<dbReference type="InterPro" id="IPR001314">
    <property type="entry name" value="Peptidase_S1A"/>
</dbReference>
<keyword evidence="3" id="KW-0720">Serine protease</keyword>
<dbReference type="InterPro" id="IPR001254">
    <property type="entry name" value="Trypsin_dom"/>
</dbReference>
<keyword evidence="2" id="KW-0378">Hydrolase</keyword>
<evidence type="ECO:0000259" key="7">
    <source>
        <dbReference type="PROSITE" id="PS50240"/>
    </source>
</evidence>
<dbReference type="SUPFAM" id="SSF50494">
    <property type="entry name" value="Trypsin-like serine proteases"/>
    <property type="match status" value="1"/>
</dbReference>
<keyword evidence="6" id="KW-0732">Signal</keyword>
<comment type="similarity">
    <text evidence="5">Belongs to the peptidase S1 family. CLIP subfamily.</text>
</comment>
<evidence type="ECO:0000256" key="1">
    <source>
        <dbReference type="ARBA" id="ARBA00022670"/>
    </source>
</evidence>
<keyword evidence="9" id="KW-1185">Reference proteome</keyword>
<proteinExistence type="inferred from homology"/>
<dbReference type="Proteomes" id="UP001562425">
    <property type="component" value="Unassembled WGS sequence"/>
</dbReference>
<dbReference type="InterPro" id="IPR009003">
    <property type="entry name" value="Peptidase_S1_PA"/>
</dbReference>
<dbReference type="SMART" id="SM00020">
    <property type="entry name" value="Tryp_SPc"/>
    <property type="match status" value="1"/>
</dbReference>
<evidence type="ECO:0000256" key="2">
    <source>
        <dbReference type="ARBA" id="ARBA00022801"/>
    </source>
</evidence>
<dbReference type="Pfam" id="PF00089">
    <property type="entry name" value="Trypsin"/>
    <property type="match status" value="1"/>
</dbReference>
<dbReference type="EMBL" id="JBEHCU010006173">
    <property type="protein sequence ID" value="KAL1397730.1"/>
    <property type="molecule type" value="Genomic_DNA"/>
</dbReference>
<evidence type="ECO:0000256" key="3">
    <source>
        <dbReference type="ARBA" id="ARBA00022825"/>
    </source>
</evidence>
<reference evidence="8 9" key="1">
    <citation type="submission" date="2024-05" db="EMBL/GenBank/DDBJ databases">
        <title>Culex pipiens pipiens assembly and annotation.</title>
        <authorList>
            <person name="Alout H."/>
            <person name="Durand T."/>
        </authorList>
    </citation>
    <scope>NUCLEOTIDE SEQUENCE [LARGE SCALE GENOMIC DNA]</scope>
    <source>
        <strain evidence="8">HA-2024</strain>
        <tissue evidence="8">Whole body</tissue>
    </source>
</reference>
<evidence type="ECO:0000313" key="8">
    <source>
        <dbReference type="EMBL" id="KAL1397730.1"/>
    </source>
</evidence>
<organism evidence="8 9">
    <name type="scientific">Culex pipiens pipiens</name>
    <name type="common">Northern house mosquito</name>
    <dbReference type="NCBI Taxonomy" id="38569"/>
    <lineage>
        <taxon>Eukaryota</taxon>
        <taxon>Metazoa</taxon>
        <taxon>Ecdysozoa</taxon>
        <taxon>Arthropoda</taxon>
        <taxon>Hexapoda</taxon>
        <taxon>Insecta</taxon>
        <taxon>Pterygota</taxon>
        <taxon>Neoptera</taxon>
        <taxon>Endopterygota</taxon>
        <taxon>Diptera</taxon>
        <taxon>Nematocera</taxon>
        <taxon>Culicoidea</taxon>
        <taxon>Culicidae</taxon>
        <taxon>Culicinae</taxon>
        <taxon>Culicini</taxon>
        <taxon>Culex</taxon>
        <taxon>Culex</taxon>
    </lineage>
</organism>
<keyword evidence="1" id="KW-0645">Protease</keyword>
<protein>
    <recommendedName>
        <fullName evidence="7">Peptidase S1 domain-containing protein</fullName>
    </recommendedName>
</protein>
<dbReference type="InterPro" id="IPR050430">
    <property type="entry name" value="Peptidase_S1"/>
</dbReference>
<name>A0ABD1DEM2_CULPP</name>
<dbReference type="PANTHER" id="PTHR24276">
    <property type="entry name" value="POLYSERASE-RELATED"/>
    <property type="match status" value="1"/>
</dbReference>
<evidence type="ECO:0000313" key="9">
    <source>
        <dbReference type="Proteomes" id="UP001562425"/>
    </source>
</evidence>
<comment type="caution">
    <text evidence="8">The sequence shown here is derived from an EMBL/GenBank/DDBJ whole genome shotgun (WGS) entry which is preliminary data.</text>
</comment>
<gene>
    <name evidence="8" type="ORF">pipiens_009532</name>
</gene>
<dbReference type="FunFam" id="2.40.10.10:FF:000068">
    <property type="entry name" value="transmembrane protease serine 2"/>
    <property type="match status" value="1"/>
</dbReference>
<evidence type="ECO:0000256" key="5">
    <source>
        <dbReference type="ARBA" id="ARBA00024195"/>
    </source>
</evidence>
<dbReference type="PROSITE" id="PS00134">
    <property type="entry name" value="TRYPSIN_HIS"/>
    <property type="match status" value="1"/>
</dbReference>